<name>A0A6P4ZW41_BRABE</name>
<feature type="region of interest" description="Disordered" evidence="1">
    <location>
        <begin position="29"/>
        <end position="104"/>
    </location>
</feature>
<protein>
    <submittedName>
        <fullName evidence="4">Uncharacterized protein LOC109486142 isoform X1</fullName>
    </submittedName>
</protein>
<keyword evidence="2" id="KW-0732">Signal</keyword>
<dbReference type="GeneID" id="109486142"/>
<accession>A0A6P4ZW41</accession>
<gene>
    <name evidence="4" type="primary">LOC109486142</name>
</gene>
<proteinExistence type="predicted"/>
<dbReference type="RefSeq" id="XP_019645405.1">
    <property type="nucleotide sequence ID" value="XM_019789846.1"/>
</dbReference>
<dbReference type="Proteomes" id="UP000515135">
    <property type="component" value="Unplaced"/>
</dbReference>
<evidence type="ECO:0000256" key="2">
    <source>
        <dbReference type="SAM" id="SignalP"/>
    </source>
</evidence>
<keyword evidence="3" id="KW-1185">Reference proteome</keyword>
<evidence type="ECO:0000313" key="3">
    <source>
        <dbReference type="Proteomes" id="UP000515135"/>
    </source>
</evidence>
<dbReference type="AlphaFoldDB" id="A0A6P4ZW41"/>
<evidence type="ECO:0000256" key="1">
    <source>
        <dbReference type="SAM" id="MobiDB-lite"/>
    </source>
</evidence>
<feature type="signal peptide" evidence="2">
    <location>
        <begin position="1"/>
        <end position="23"/>
    </location>
</feature>
<reference evidence="4" key="1">
    <citation type="submission" date="2025-08" db="UniProtKB">
        <authorList>
            <consortium name="RefSeq"/>
        </authorList>
    </citation>
    <scope>IDENTIFICATION</scope>
    <source>
        <tissue evidence="4">Gonad</tissue>
    </source>
</reference>
<dbReference type="KEGG" id="bbel:109486142"/>
<dbReference type="OrthoDB" id="10021026at2759"/>
<sequence>MASGRLVVMVAFLLTCITYTVYGEEGLETDDTAKRRPPPRMVLQKEDKRRPPPKSAYYQATEKQLADASAPRDQEHVSPYTGIEESMEKRRPPPKSLYKVDDVNKRRPPPRYLLSDIESLYPVKRRPPPRALYRDVGVDKRRPPPRSVFLRSGLYSNRPLEELVAGSAEDEMMDSRPPNWVYADQSRRHTAPLRDSPFLTSYYTPDGTEDEEFRPPPWVYADRAKRRMPPPWVLQQARMLEAEIEREEASRNKYQADDTGWETVDDQNVVRPPAWVYAGRARMNKGGSDKTKLLEQYDENKWRLVPDYFGPDQDMVRSTKSCVPSGEYCTSCDCNCCSRLCLWHPSAGLVYSKCVSPAICDPSFAAILASGSFECRKQ</sequence>
<evidence type="ECO:0000313" key="4">
    <source>
        <dbReference type="RefSeq" id="XP_019645405.1"/>
    </source>
</evidence>
<feature type="chain" id="PRO_5027833472" evidence="2">
    <location>
        <begin position="24"/>
        <end position="378"/>
    </location>
</feature>
<organism evidence="3 4">
    <name type="scientific">Branchiostoma belcheri</name>
    <name type="common">Amphioxus</name>
    <dbReference type="NCBI Taxonomy" id="7741"/>
    <lineage>
        <taxon>Eukaryota</taxon>
        <taxon>Metazoa</taxon>
        <taxon>Chordata</taxon>
        <taxon>Cephalochordata</taxon>
        <taxon>Leptocardii</taxon>
        <taxon>Amphioxiformes</taxon>
        <taxon>Branchiostomatidae</taxon>
        <taxon>Branchiostoma</taxon>
    </lineage>
</organism>